<comment type="caution">
    <text evidence="1">The sequence shown here is derived from an EMBL/GenBank/DDBJ whole genome shotgun (WGS) entry which is preliminary data.</text>
</comment>
<dbReference type="Proteomes" id="UP000839904">
    <property type="component" value="Unassembled WGS sequence"/>
</dbReference>
<evidence type="ECO:0000313" key="1">
    <source>
        <dbReference type="EMBL" id="ECT9426741.1"/>
    </source>
</evidence>
<sequence length="73" mass="8606">MSYVDDNVRLLTGFNQQDSRTVATMKEYVLPWAKERLIDLQKLYQITEEPMLTNEINMLRDGIRVCEERLKAA</sequence>
<gene>
    <name evidence="1" type="ORF">CG587_19885</name>
</gene>
<name>A0A603L1K6_SALER</name>
<protein>
    <submittedName>
        <fullName evidence="1">Uncharacterized protein</fullName>
    </submittedName>
</protein>
<organism evidence="1">
    <name type="scientific">Salmonella enterica</name>
    <name type="common">Salmonella choleraesuis</name>
    <dbReference type="NCBI Taxonomy" id="28901"/>
    <lineage>
        <taxon>Bacteria</taxon>
        <taxon>Pseudomonadati</taxon>
        <taxon>Pseudomonadota</taxon>
        <taxon>Gammaproteobacteria</taxon>
        <taxon>Enterobacterales</taxon>
        <taxon>Enterobacteriaceae</taxon>
        <taxon>Salmonella</taxon>
    </lineage>
</organism>
<dbReference type="AlphaFoldDB" id="A0A603L1K6"/>
<dbReference type="EMBL" id="AAKOJA010000011">
    <property type="protein sequence ID" value="ECT9426741.1"/>
    <property type="molecule type" value="Genomic_DNA"/>
</dbReference>
<accession>A0A603L1K6</accession>
<reference evidence="1" key="1">
    <citation type="submission" date="2018-07" db="EMBL/GenBank/DDBJ databases">
        <authorList>
            <consortium name="PulseNet: The National Subtyping Network for Foodborne Disease Surveillance"/>
            <person name="Tarr C.L."/>
            <person name="Trees E."/>
            <person name="Katz L.S."/>
            <person name="Carleton-Romer H.A."/>
            <person name="Stroika S."/>
            <person name="Kucerova Z."/>
            <person name="Roache K.F."/>
            <person name="Sabol A.L."/>
            <person name="Besser J."/>
            <person name="Gerner-Smidt P."/>
        </authorList>
    </citation>
    <scope>NUCLEOTIDE SEQUENCE [LARGE SCALE GENOMIC DNA]</scope>
    <source>
        <strain evidence="1">PNUSAS018503</strain>
    </source>
</reference>
<proteinExistence type="predicted"/>